<accession>A0A944D826</accession>
<feature type="domain" description="Phage tail tape measure protein" evidence="5">
    <location>
        <begin position="242"/>
        <end position="446"/>
    </location>
</feature>
<keyword evidence="4" id="KW-1133">Transmembrane helix</keyword>
<evidence type="ECO:0000256" key="3">
    <source>
        <dbReference type="SAM" id="MobiDB-lite"/>
    </source>
</evidence>
<dbReference type="RefSeq" id="WP_214361435.1">
    <property type="nucleotide sequence ID" value="NZ_JAEKFT010000010.1"/>
</dbReference>
<dbReference type="EMBL" id="JAEKFT010000010">
    <property type="protein sequence ID" value="MBT0961679.1"/>
    <property type="molecule type" value="Genomic_DNA"/>
</dbReference>
<protein>
    <submittedName>
        <fullName evidence="6">Phage tail tape measure protein</fullName>
    </submittedName>
</protein>
<keyword evidence="4" id="KW-0472">Membrane</keyword>
<dbReference type="PANTHER" id="PTHR37813">
    <property type="entry name" value="FELS-2 PROPHAGE PROTEIN"/>
    <property type="match status" value="1"/>
</dbReference>
<name>A0A944D826_DENI1</name>
<keyword evidence="4" id="KW-0812">Transmembrane</keyword>
<dbReference type="InterPro" id="IPR010090">
    <property type="entry name" value="Phage_tape_meas"/>
</dbReference>
<evidence type="ECO:0000256" key="2">
    <source>
        <dbReference type="SAM" id="Coils"/>
    </source>
</evidence>
<reference evidence="7" key="1">
    <citation type="journal article" date="2022" name="ISME J.">
        <title>Genetic and phylogenetic analysis of dissimilatory iodate-reducing bacteria identifies potential niches across the world's oceans.</title>
        <authorList>
            <person name="Reyes-Umana V."/>
            <person name="Henning Z."/>
            <person name="Lee K."/>
            <person name="Barnum T.P."/>
            <person name="Coates J.D."/>
        </authorList>
    </citation>
    <scope>NUCLEOTIDE SEQUENCE [LARGE SCALE GENOMIC DNA]</scope>
    <source>
        <strain evidence="7">IR12</strain>
    </source>
</reference>
<evidence type="ECO:0000313" key="6">
    <source>
        <dbReference type="EMBL" id="MBT0961679.1"/>
    </source>
</evidence>
<feature type="transmembrane region" description="Helical" evidence="4">
    <location>
        <begin position="589"/>
        <end position="611"/>
    </location>
</feature>
<sequence>MASATESLKLQVLFDAIDKLSGPLRGMRGGTDRLSRALKASRDELKGFEAQQRKLDVLDKTTRDLAENSRALDTNRGKLRELRDALVAAENPSKNLREQYKAQLREIRQLERRNETLTRSQADVRRELERAGVPLNQLTQHQARLRSQMARANTAIDQQAARLEKLRTAQRSYDRIMAVRGQIAGTGAGMVAGGAAMGAPVLAAIRNFASFEDAMLGVARQVQGARDANGQLTATYYELADAIQALSTDARIGLATNDVAALIEAGARMGIEGKDNLLAFARSAAYSAVAFDAMAGDIGESMARIAGLYKIPIANIEQLGDTINWLDDQAQSKGADIIEVMSRIAGMSQTVGMSFKDAAALGSTFLSLGASAEVAATASNALIRELSIAANQPNRFQAALQSIGLSPDAVQAGMIKDSTGTIMQVLEAIKALPKEQQLSATVGLFGKEYGDDVAKLAENMEEYRRQLKVANDESARGSQLREAEARANSLNARWQAAVNRLYNVSANAAATLKGSIVGLIEIAADWLDGLNGWIQANPALVAGIMKAVAVVAALVTGFGALALGLAAVLGPMAIVKVSVAVLGPLFAGLAGPIGIAVAAIAGIGAAAYAVYDNWDRIKQAFVDVFKFIGDGIKRYFTDKLQWALDKLDAVKRFAGNAVDWAFGDDESAAPTKPLRTRYASGNITTNNHVAVTAAPGQSAEEVGKEVTRQLDERDRRQGRARRSRYGDID</sequence>
<feature type="region of interest" description="Disordered" evidence="3">
    <location>
        <begin position="693"/>
        <end position="729"/>
    </location>
</feature>
<gene>
    <name evidence="6" type="ORF">I8J34_10900</name>
</gene>
<evidence type="ECO:0000259" key="5">
    <source>
        <dbReference type="Pfam" id="PF10145"/>
    </source>
</evidence>
<feature type="transmembrane region" description="Helical" evidence="4">
    <location>
        <begin position="547"/>
        <end position="569"/>
    </location>
</feature>
<proteinExistence type="predicted"/>
<keyword evidence="1" id="KW-1188">Viral release from host cell</keyword>
<evidence type="ECO:0000256" key="4">
    <source>
        <dbReference type="SAM" id="Phobius"/>
    </source>
</evidence>
<feature type="coiled-coil region" evidence="2">
    <location>
        <begin position="446"/>
        <end position="500"/>
    </location>
</feature>
<organism evidence="6 7">
    <name type="scientific">Denitromonas iodatirespirans</name>
    <dbReference type="NCBI Taxonomy" id="2795389"/>
    <lineage>
        <taxon>Bacteria</taxon>
        <taxon>Pseudomonadati</taxon>
        <taxon>Pseudomonadota</taxon>
        <taxon>Betaproteobacteria</taxon>
        <taxon>Rhodocyclales</taxon>
        <taxon>Zoogloeaceae</taxon>
        <taxon>Denitromonas</taxon>
    </lineage>
</organism>
<keyword evidence="7" id="KW-1185">Reference proteome</keyword>
<dbReference type="AlphaFoldDB" id="A0A944D826"/>
<dbReference type="NCBIfam" id="TIGR01760">
    <property type="entry name" value="tape_meas_TP901"/>
    <property type="match status" value="1"/>
</dbReference>
<dbReference type="Proteomes" id="UP000694660">
    <property type="component" value="Unassembled WGS sequence"/>
</dbReference>
<feature type="coiled-coil region" evidence="2">
    <location>
        <begin position="93"/>
        <end position="169"/>
    </location>
</feature>
<dbReference type="Gene3D" id="1.10.287.1490">
    <property type="match status" value="1"/>
</dbReference>
<evidence type="ECO:0000256" key="1">
    <source>
        <dbReference type="ARBA" id="ARBA00022612"/>
    </source>
</evidence>
<keyword evidence="2" id="KW-0175">Coiled coil</keyword>
<comment type="caution">
    <text evidence="6">The sequence shown here is derived from an EMBL/GenBank/DDBJ whole genome shotgun (WGS) entry which is preliminary data.</text>
</comment>
<evidence type="ECO:0000313" key="7">
    <source>
        <dbReference type="Proteomes" id="UP000694660"/>
    </source>
</evidence>
<dbReference type="PANTHER" id="PTHR37813:SF1">
    <property type="entry name" value="FELS-2 PROPHAGE PROTEIN"/>
    <property type="match status" value="1"/>
</dbReference>
<feature type="compositionally biased region" description="Basic and acidic residues" evidence="3">
    <location>
        <begin position="701"/>
        <end position="717"/>
    </location>
</feature>
<dbReference type="Pfam" id="PF10145">
    <property type="entry name" value="PhageMin_Tail"/>
    <property type="match status" value="1"/>
</dbReference>